<accession>A0AAW2NF12</accession>
<evidence type="ECO:0000256" key="5">
    <source>
        <dbReference type="ARBA" id="ARBA00022737"/>
    </source>
</evidence>
<dbReference type="GO" id="GO:0043531">
    <property type="term" value="F:ADP binding"/>
    <property type="evidence" value="ECO:0007669"/>
    <property type="project" value="InterPro"/>
</dbReference>
<protein>
    <submittedName>
        <fullName evidence="11">Disease resistance protein RPM1</fullName>
    </submittedName>
</protein>
<keyword evidence="6" id="KW-0547">Nucleotide-binding</keyword>
<dbReference type="Pfam" id="PF00931">
    <property type="entry name" value="NB-ARC"/>
    <property type="match status" value="1"/>
</dbReference>
<evidence type="ECO:0000256" key="3">
    <source>
        <dbReference type="ARBA" id="ARBA00022490"/>
    </source>
</evidence>
<evidence type="ECO:0000256" key="6">
    <source>
        <dbReference type="ARBA" id="ARBA00022741"/>
    </source>
</evidence>
<dbReference type="Pfam" id="PF23559">
    <property type="entry name" value="WHD_DRP"/>
    <property type="match status" value="1"/>
</dbReference>
<dbReference type="Gene3D" id="1.10.8.430">
    <property type="entry name" value="Helical domain of apoptotic protease-activating factors"/>
    <property type="match status" value="1"/>
</dbReference>
<feature type="domain" description="NB-ARC" evidence="9">
    <location>
        <begin position="160"/>
        <end position="327"/>
    </location>
</feature>
<comment type="similarity">
    <text evidence="2">Belongs to the disease resistance NB-LRR family.</text>
</comment>
<evidence type="ECO:0000256" key="4">
    <source>
        <dbReference type="ARBA" id="ARBA00022614"/>
    </source>
</evidence>
<keyword evidence="3" id="KW-0963">Cytoplasm</keyword>
<organism evidence="11">
    <name type="scientific">Sesamum calycinum</name>
    <dbReference type="NCBI Taxonomy" id="2727403"/>
    <lineage>
        <taxon>Eukaryota</taxon>
        <taxon>Viridiplantae</taxon>
        <taxon>Streptophyta</taxon>
        <taxon>Embryophyta</taxon>
        <taxon>Tracheophyta</taxon>
        <taxon>Spermatophyta</taxon>
        <taxon>Magnoliopsida</taxon>
        <taxon>eudicotyledons</taxon>
        <taxon>Gunneridae</taxon>
        <taxon>Pentapetalae</taxon>
        <taxon>asterids</taxon>
        <taxon>lamiids</taxon>
        <taxon>Lamiales</taxon>
        <taxon>Pedaliaceae</taxon>
        <taxon>Sesamum</taxon>
    </lineage>
</organism>
<dbReference type="InterPro" id="IPR027417">
    <property type="entry name" value="P-loop_NTPase"/>
</dbReference>
<dbReference type="GO" id="GO:0005524">
    <property type="term" value="F:ATP binding"/>
    <property type="evidence" value="ECO:0007669"/>
    <property type="project" value="UniProtKB-KW"/>
</dbReference>
<dbReference type="EMBL" id="JACGWM010000011">
    <property type="protein sequence ID" value="KAL0341485.1"/>
    <property type="molecule type" value="Genomic_DNA"/>
</dbReference>
<evidence type="ECO:0000259" key="9">
    <source>
        <dbReference type="Pfam" id="PF00931"/>
    </source>
</evidence>
<dbReference type="GO" id="GO:0098542">
    <property type="term" value="P:defense response to other organism"/>
    <property type="evidence" value="ECO:0007669"/>
    <property type="project" value="TreeGrafter"/>
</dbReference>
<name>A0AAW2NF12_9LAMI</name>
<evidence type="ECO:0000256" key="1">
    <source>
        <dbReference type="ARBA" id="ARBA00004496"/>
    </source>
</evidence>
<dbReference type="InterPro" id="IPR058922">
    <property type="entry name" value="WHD_DRP"/>
</dbReference>
<dbReference type="SUPFAM" id="SSF52540">
    <property type="entry name" value="P-loop containing nucleoside triphosphate hydrolases"/>
    <property type="match status" value="1"/>
</dbReference>
<dbReference type="AlphaFoldDB" id="A0AAW2NF12"/>
<reference evidence="11" key="1">
    <citation type="submission" date="2020-06" db="EMBL/GenBank/DDBJ databases">
        <authorList>
            <person name="Li T."/>
            <person name="Hu X."/>
            <person name="Zhang T."/>
            <person name="Song X."/>
            <person name="Zhang H."/>
            <person name="Dai N."/>
            <person name="Sheng W."/>
            <person name="Hou X."/>
            <person name="Wei L."/>
        </authorList>
    </citation>
    <scope>NUCLEOTIDE SEQUENCE</scope>
    <source>
        <strain evidence="11">KEN8</strain>
        <tissue evidence="11">Leaf</tissue>
    </source>
</reference>
<reference evidence="11" key="2">
    <citation type="journal article" date="2024" name="Plant">
        <title>Genomic evolution and insights into agronomic trait innovations of Sesamum species.</title>
        <authorList>
            <person name="Miao H."/>
            <person name="Wang L."/>
            <person name="Qu L."/>
            <person name="Liu H."/>
            <person name="Sun Y."/>
            <person name="Le M."/>
            <person name="Wang Q."/>
            <person name="Wei S."/>
            <person name="Zheng Y."/>
            <person name="Lin W."/>
            <person name="Duan Y."/>
            <person name="Cao H."/>
            <person name="Xiong S."/>
            <person name="Wang X."/>
            <person name="Wei L."/>
            <person name="Li C."/>
            <person name="Ma Q."/>
            <person name="Ju M."/>
            <person name="Zhao R."/>
            <person name="Li G."/>
            <person name="Mu C."/>
            <person name="Tian Q."/>
            <person name="Mei H."/>
            <person name="Zhang T."/>
            <person name="Gao T."/>
            <person name="Zhang H."/>
        </authorList>
    </citation>
    <scope>NUCLEOTIDE SEQUENCE</scope>
    <source>
        <strain evidence="11">KEN8</strain>
    </source>
</reference>
<dbReference type="InterPro" id="IPR002182">
    <property type="entry name" value="NB-ARC"/>
</dbReference>
<dbReference type="PANTHER" id="PTHR23155">
    <property type="entry name" value="DISEASE RESISTANCE PROTEIN RP"/>
    <property type="match status" value="1"/>
</dbReference>
<keyword evidence="5" id="KW-0677">Repeat</keyword>
<dbReference type="FunFam" id="1.10.8.430:FF:000003">
    <property type="entry name" value="Probable disease resistance protein At5g66910"/>
    <property type="match status" value="1"/>
</dbReference>
<dbReference type="GO" id="GO:0051607">
    <property type="term" value="P:defense response to virus"/>
    <property type="evidence" value="ECO:0007669"/>
    <property type="project" value="UniProtKB-ARBA"/>
</dbReference>
<evidence type="ECO:0000259" key="10">
    <source>
        <dbReference type="Pfam" id="PF23559"/>
    </source>
</evidence>
<dbReference type="Gene3D" id="1.10.10.10">
    <property type="entry name" value="Winged helix-like DNA-binding domain superfamily/Winged helix DNA-binding domain"/>
    <property type="match status" value="1"/>
</dbReference>
<evidence type="ECO:0000313" key="11">
    <source>
        <dbReference type="EMBL" id="KAL0341485.1"/>
    </source>
</evidence>
<proteinExistence type="inferred from homology"/>
<dbReference type="InterPro" id="IPR042197">
    <property type="entry name" value="Apaf_helical"/>
</dbReference>
<evidence type="ECO:0000256" key="7">
    <source>
        <dbReference type="ARBA" id="ARBA00022821"/>
    </source>
</evidence>
<sequence length="534" mass="61314">MAVAAYASLLSLMQVLDNVQHPFRRRQLRFDTDRVQSLQEKLQFLVGFLEHHSQRLSQEMEDLARQIVVAANEAEDFIDTHVVDQLREGSEDESYHLAVFSSFCQDIDKVIEKIGSITKELVIIKEEWGNVQEQMPVVSNLPTSSTTLPSSGKDTMIGFDKHLLRVMDELTRDESNLQILPLVGMGGTGKTTLSRNIFNHPYVVHHFDNRIWLTISQEYSVHEILVRLFNDGKNQEVRETSSKLGERLYKNLFGQRYLIVLDDVWSVEAWDALKLFFPNNRNGSRVMITTRLANVADSLGSQKPYLMDFLDEDKSWNLFCQKAFKQEGCPYPELEEIGMDITKTCRGLPLAIVVIGGLLANSNMEQEYWKYVAKNVSSFANSEDNEHCLKILALSYNILPIHLKPCFLYMRIFREDDAIEVSKLTKLWIGEGFLKPKRGKSLEEVAKEYLKSLVDRNLVLIHEWTLRGKPKVCGIHDLLRDLCLKEADKEHFIGTPKVQRIYARKGNENLCFLCGDRVSLQETIVVLKSLLARN</sequence>
<comment type="caution">
    <text evidence="11">The sequence shown here is derived from an EMBL/GenBank/DDBJ whole genome shotgun (WGS) entry which is preliminary data.</text>
</comment>
<gene>
    <name evidence="11" type="ORF">Scaly_1811100</name>
</gene>
<keyword evidence="4" id="KW-0433">Leucine-rich repeat</keyword>
<dbReference type="FunFam" id="1.10.10.10:FF:000322">
    <property type="entry name" value="Probable disease resistance protein At1g63360"/>
    <property type="match status" value="1"/>
</dbReference>
<dbReference type="PANTHER" id="PTHR23155:SF1152">
    <property type="entry name" value="AAA+ ATPASE DOMAIN-CONTAINING PROTEIN"/>
    <property type="match status" value="1"/>
</dbReference>
<keyword evidence="8" id="KW-0067">ATP-binding</keyword>
<feature type="domain" description="Disease resistance protein winged helix" evidence="10">
    <location>
        <begin position="412"/>
        <end position="483"/>
    </location>
</feature>
<dbReference type="Gene3D" id="1.20.5.4130">
    <property type="match status" value="1"/>
</dbReference>
<keyword evidence="7" id="KW-0611">Plant defense</keyword>
<evidence type="ECO:0000256" key="8">
    <source>
        <dbReference type="ARBA" id="ARBA00022840"/>
    </source>
</evidence>
<dbReference type="InterPro" id="IPR036388">
    <property type="entry name" value="WH-like_DNA-bd_sf"/>
</dbReference>
<dbReference type="PRINTS" id="PR00364">
    <property type="entry name" value="DISEASERSIST"/>
</dbReference>
<dbReference type="GO" id="GO:0005737">
    <property type="term" value="C:cytoplasm"/>
    <property type="evidence" value="ECO:0007669"/>
    <property type="project" value="UniProtKB-SubCell"/>
</dbReference>
<dbReference type="InterPro" id="IPR044974">
    <property type="entry name" value="Disease_R_plants"/>
</dbReference>
<evidence type="ECO:0000256" key="2">
    <source>
        <dbReference type="ARBA" id="ARBA00008894"/>
    </source>
</evidence>
<comment type="subcellular location">
    <subcellularLocation>
        <location evidence="1">Cytoplasm</location>
    </subcellularLocation>
</comment>
<dbReference type="Gene3D" id="3.40.50.300">
    <property type="entry name" value="P-loop containing nucleotide triphosphate hydrolases"/>
    <property type="match status" value="1"/>
</dbReference>
<dbReference type="FunFam" id="3.40.50.300:FF:001091">
    <property type="entry name" value="Probable disease resistance protein At1g61300"/>
    <property type="match status" value="1"/>
</dbReference>